<dbReference type="NCBIfam" id="TIGR04183">
    <property type="entry name" value="Por_Secre_tail"/>
    <property type="match status" value="1"/>
</dbReference>
<feature type="compositionally biased region" description="Basic and acidic residues" evidence="2">
    <location>
        <begin position="633"/>
        <end position="642"/>
    </location>
</feature>
<dbReference type="InterPro" id="IPR026444">
    <property type="entry name" value="Secre_tail"/>
</dbReference>
<evidence type="ECO:0000256" key="3">
    <source>
        <dbReference type="SAM" id="SignalP"/>
    </source>
</evidence>
<proteinExistence type="predicted"/>
<evidence type="ECO:0000313" key="7">
    <source>
        <dbReference type="Proteomes" id="UP000306552"/>
    </source>
</evidence>
<dbReference type="OrthoDB" id="1488385at2"/>
<feature type="chain" id="PRO_5020477217" evidence="3">
    <location>
        <begin position="21"/>
        <end position="989"/>
    </location>
</feature>
<dbReference type="EMBL" id="SWMU01000002">
    <property type="protein sequence ID" value="TKS56809.1"/>
    <property type="molecule type" value="Genomic_DNA"/>
</dbReference>
<evidence type="ECO:0000313" key="6">
    <source>
        <dbReference type="EMBL" id="TKS56809.1"/>
    </source>
</evidence>
<dbReference type="Pfam" id="PF20009">
    <property type="entry name" value="GEVED"/>
    <property type="match status" value="1"/>
</dbReference>
<gene>
    <name evidence="6" type="ORF">FCN74_07225</name>
</gene>
<dbReference type="RefSeq" id="WP_138931911.1">
    <property type="nucleotide sequence ID" value="NZ_SWMU01000002.1"/>
</dbReference>
<feature type="domain" description="GEVED" evidence="5">
    <location>
        <begin position="812"/>
        <end position="890"/>
    </location>
</feature>
<name>A0A4U5TRD5_9FLAO</name>
<keyword evidence="7" id="KW-1185">Reference proteome</keyword>
<dbReference type="AlphaFoldDB" id="A0A4U5TRD5"/>
<evidence type="ECO:0000256" key="1">
    <source>
        <dbReference type="ARBA" id="ARBA00022729"/>
    </source>
</evidence>
<comment type="caution">
    <text evidence="6">The sequence shown here is derived from an EMBL/GenBank/DDBJ whole genome shotgun (WGS) entry which is preliminary data.</text>
</comment>
<dbReference type="InterPro" id="IPR045474">
    <property type="entry name" value="GEVED"/>
</dbReference>
<feature type="signal peptide" evidence="3">
    <location>
        <begin position="1"/>
        <end position="20"/>
    </location>
</feature>
<feature type="region of interest" description="Disordered" evidence="2">
    <location>
        <begin position="619"/>
        <end position="654"/>
    </location>
</feature>
<protein>
    <submittedName>
        <fullName evidence="6">T9SS type A sorting domain-containing protein</fullName>
    </submittedName>
</protein>
<feature type="domain" description="Secretion system C-terminal sorting" evidence="4">
    <location>
        <begin position="917"/>
        <end position="988"/>
    </location>
</feature>
<dbReference type="Proteomes" id="UP000306552">
    <property type="component" value="Unassembled WGS sequence"/>
</dbReference>
<organism evidence="6 7">
    <name type="scientific">Mesohalobacter halotolerans</name>
    <dbReference type="NCBI Taxonomy" id="1883405"/>
    <lineage>
        <taxon>Bacteria</taxon>
        <taxon>Pseudomonadati</taxon>
        <taxon>Bacteroidota</taxon>
        <taxon>Flavobacteriia</taxon>
        <taxon>Flavobacteriales</taxon>
        <taxon>Flavobacteriaceae</taxon>
        <taxon>Mesohalobacter</taxon>
    </lineage>
</organism>
<reference evidence="6 7" key="1">
    <citation type="submission" date="2019-04" db="EMBL/GenBank/DDBJ databases">
        <title>Psychroflexus halotolerans sp. nov., isolated from a marine solar saltern.</title>
        <authorList>
            <person name="Feng X."/>
        </authorList>
    </citation>
    <scope>NUCLEOTIDE SEQUENCE [LARGE SCALE GENOMIC DNA]</scope>
    <source>
        <strain evidence="6 7">WDS2C27</strain>
    </source>
</reference>
<evidence type="ECO:0000259" key="5">
    <source>
        <dbReference type="Pfam" id="PF20009"/>
    </source>
</evidence>
<evidence type="ECO:0000259" key="4">
    <source>
        <dbReference type="Pfam" id="PF18962"/>
    </source>
</evidence>
<feature type="compositionally biased region" description="Polar residues" evidence="2">
    <location>
        <begin position="645"/>
        <end position="654"/>
    </location>
</feature>
<dbReference type="Pfam" id="PF18962">
    <property type="entry name" value="Por_Secre_tail"/>
    <property type="match status" value="1"/>
</dbReference>
<evidence type="ECO:0000256" key="2">
    <source>
        <dbReference type="SAM" id="MobiDB-lite"/>
    </source>
</evidence>
<sequence>MKFKFSLVFFLLGMLSIVHAQEKKYPPVYVGTADELTQVPSLSSKMDELTPSTVKPPKEAQDGRSYRIKRNIIPGKGRQADELSKDPHRLSQKIPGKAPDLVWTAALSNSQPTDPTLAVGPNHVFVVFNTGFAIYDKDGNTLVPQTSPSPAIFPSSGCCDLTVSYDPVATSASNPTPGRWVLTFLGGGAQIAVSDGPDPVTAGWNVYTINTISDYQKLSVWSDGYYVSDQSSGNRMYAMERQAMLDGDAPSNVSIQGFTLPNFNNQGFASVQALNISDDQYPGPGNATVVFFQDDAYAGQSDDSIKFWDLDVDFDTPSNSTISTPQEIVVSPFTSIFDGTSFANLTQPNGGADIDALQGIIMNQAQYKKFPTYESAIFNFVIDIDPSGGEQAAIRWYEFRRNSPTDPWTMEQEGTFSDPNGRHYWHGSMIMDTQGNIGMGFSVLGNAATGNGTANEFVSSYYTGRLSSDPSGTMTIAPQLIASGAGNIPSLRYGDYSKIDIDPSDYKRMYYINELMFPGRSNVVGRFQIAPNFNTDAGIVDIIEPEDGDLSGLQDVTVTVRNFGLNTISNVPVSYSVDGGTPITDVVPGPIASGATVDFTFAMQAVLSVVGQTYSIESSTALSGDEDPSNDSTVKDVTHLEPNDTGVTSIIDPSSGSGLSINENVTIEISNFGSATQTSIPVFYSVNGGTPVQETYTGSIALGNTDTYTFSQQADLSGLGTYDFIAGTELPTDADTTNDDITKTVNNTSCIPESNCDDFNDGVTQIQLADQDIITNCSDTGYSDDTNIVFSFNFADNPFSGTLQMGFDDSEFALWIDFNDNGIFESNELVANDFVQNAGTDFNFTVNFNDFPNATEGIHLMRLRGEDQSTSGDVTDPCDDLAFGRTNDYTADITSLGTNDNTFSDGSELILVDEGRDQFQVLLNTSKVTNTLLLSVYDINGKQLLQYPLDNETGNGYEYNLDMSHVSSGVYLVRLRDENYSSTKRLIVK</sequence>
<accession>A0A4U5TRD5</accession>
<keyword evidence="1 3" id="KW-0732">Signal</keyword>